<dbReference type="RefSeq" id="WP_158955858.1">
    <property type="nucleotide sequence ID" value="NZ_CP046915.1"/>
</dbReference>
<dbReference type="KEGG" id="pacs:FAZ98_27140"/>
<reference evidence="4 5" key="1">
    <citation type="submission" date="2019-12" db="EMBL/GenBank/DDBJ databases">
        <title>Paraburkholderia acidiphila 7Q-K02 sp. nov and Paraburkholderia acidisoli DHF22 sp. nov., two strains isolated from forest soil.</title>
        <authorList>
            <person name="Gao Z."/>
            <person name="Qiu L."/>
        </authorList>
    </citation>
    <scope>NUCLEOTIDE SEQUENCE [LARGE SCALE GENOMIC DNA]</scope>
    <source>
        <strain evidence="4 5">DHF22</strain>
    </source>
</reference>
<protein>
    <submittedName>
        <fullName evidence="4">GNAT family N-acetyltransferase</fullName>
    </submittedName>
</protein>
<evidence type="ECO:0000313" key="5">
    <source>
        <dbReference type="Proteomes" id="UP000433577"/>
    </source>
</evidence>
<sequence>MSDVTVHEAIDSVHPLDNVTWNALTSKHRAFAEGDGRVLRYPAAVAPFTAITDTLPSTFDALHALVQRHGVSALTTREALAVPGQFTVVRHAKLAQMVWQGEAVTGAATDYVRLGERDVRDMMSLTTATQPGPFGVRTFELGNYYGIRSHGRLIAMAGERMRLDGFTEISAVCVDPEFRGKGLANGLMKLLIATIRERGEVPFLHVLTSNQGAIALYRTLGFVERAELHLTVIGDATR</sequence>
<keyword evidence="1 4" id="KW-0808">Transferase</keyword>
<dbReference type="GO" id="GO:0016747">
    <property type="term" value="F:acyltransferase activity, transferring groups other than amino-acyl groups"/>
    <property type="evidence" value="ECO:0007669"/>
    <property type="project" value="InterPro"/>
</dbReference>
<evidence type="ECO:0000256" key="2">
    <source>
        <dbReference type="ARBA" id="ARBA00023315"/>
    </source>
</evidence>
<accession>A0A7Z2GQ02</accession>
<dbReference type="CDD" id="cd04301">
    <property type="entry name" value="NAT_SF"/>
    <property type="match status" value="1"/>
</dbReference>
<organism evidence="4 5">
    <name type="scientific">Paraburkholderia acidisoli</name>
    <dbReference type="NCBI Taxonomy" id="2571748"/>
    <lineage>
        <taxon>Bacteria</taxon>
        <taxon>Pseudomonadati</taxon>
        <taxon>Pseudomonadota</taxon>
        <taxon>Betaproteobacteria</taxon>
        <taxon>Burkholderiales</taxon>
        <taxon>Burkholderiaceae</taxon>
        <taxon>Paraburkholderia</taxon>
    </lineage>
</organism>
<proteinExistence type="predicted"/>
<feature type="domain" description="N-acetyltransferase" evidence="3">
    <location>
        <begin position="109"/>
        <end position="238"/>
    </location>
</feature>
<evidence type="ECO:0000256" key="1">
    <source>
        <dbReference type="ARBA" id="ARBA00022679"/>
    </source>
</evidence>
<dbReference type="PROSITE" id="PS51186">
    <property type="entry name" value="GNAT"/>
    <property type="match status" value="1"/>
</dbReference>
<dbReference type="PANTHER" id="PTHR43420">
    <property type="entry name" value="ACETYLTRANSFERASE"/>
    <property type="match status" value="1"/>
</dbReference>
<keyword evidence="5" id="KW-1185">Reference proteome</keyword>
<dbReference type="AlphaFoldDB" id="A0A7Z2GQ02"/>
<dbReference type="InterPro" id="IPR050680">
    <property type="entry name" value="YpeA/RimI_acetyltransf"/>
</dbReference>
<dbReference type="InterPro" id="IPR013653">
    <property type="entry name" value="GCN5-like_dom"/>
</dbReference>
<evidence type="ECO:0000313" key="4">
    <source>
        <dbReference type="EMBL" id="QGZ65434.1"/>
    </source>
</evidence>
<dbReference type="Proteomes" id="UP000433577">
    <property type="component" value="Chromosome 3"/>
</dbReference>
<name>A0A7Z2GQ02_9BURK</name>
<dbReference type="SUPFAM" id="SSF55729">
    <property type="entry name" value="Acyl-CoA N-acyltransferases (Nat)"/>
    <property type="match status" value="1"/>
</dbReference>
<dbReference type="InterPro" id="IPR016181">
    <property type="entry name" value="Acyl_CoA_acyltransferase"/>
</dbReference>
<evidence type="ECO:0000259" key="3">
    <source>
        <dbReference type="PROSITE" id="PS51186"/>
    </source>
</evidence>
<dbReference type="Gene3D" id="3.40.630.30">
    <property type="match status" value="1"/>
</dbReference>
<dbReference type="OrthoDB" id="9796919at2"/>
<gene>
    <name evidence="4" type="ORF">FAZ98_27140</name>
</gene>
<dbReference type="EMBL" id="CP046915">
    <property type="protein sequence ID" value="QGZ65434.1"/>
    <property type="molecule type" value="Genomic_DNA"/>
</dbReference>
<dbReference type="PANTHER" id="PTHR43420:SF3">
    <property type="entry name" value="N-ACETYLTRANSFERASE DOMAIN-CONTAINING PROTEIN"/>
    <property type="match status" value="1"/>
</dbReference>
<keyword evidence="2" id="KW-0012">Acyltransferase</keyword>
<dbReference type="Pfam" id="PF08445">
    <property type="entry name" value="FR47"/>
    <property type="match status" value="1"/>
</dbReference>
<dbReference type="InterPro" id="IPR000182">
    <property type="entry name" value="GNAT_dom"/>
</dbReference>